<sequence>MTADHRSAEVQSLRAFIDAKKRGVGEAEKRYDVPAAVKELRDLAAPLLNPEQFTSTRKDLYLNFFYREVVSFLLKFVAVHLEICFSERDRERAFDVFFDRKVVPSSRAIGALVSTLSAIQKVPDGPNRTVDEDAEVSTTQCVRLLEKAVVSGGIQDIVTEMLVQEQQTTTGGDRTDVIGQQVLVSQLSSLPDLIFNRCQRNTPAAFRPRRYFPTLCDGLFHGLVQPKVPVCRLQTFRMFVDKLTRIGQTHMLVQSWLRSIGTSSVAPINQTLFESLPESCHEQILLHISNEKCSSSLSAPEALAHSKYRLLAQIPPALCVNKHFQYVVVHKLLLRRPIDDFLFWRVLVDVVAQCSGDLCETPLAALFDMVLARWSQSDFAISTDYTVNASVCFFLRYSMQKFAGHSGKAGFTKQDWITKICKGVQDHMSHSLERVRVLGMRVGESLSHIIASEKPLNFGLDCEDPVAIYGCTVPPAELEKDMLGPGSCFAQEARGASFALGTSDNKTSRNGQKQPGKQKAAKAFILDPDELVLGDDDGANASDVDGESEVSSDGEDANSDVSLEAYDLQDDEEDLMTKRPLYLRDLTAGLLSDDDREKTEAALNEAEALLRRQPRDLKDKAFGIVQALLRLEDKYSTPQFTMLRSQALATVCALAPTQTLPYMCSQALEREQLLQSRIDVLQAMTSAAQELSERGDGYQRPQLPKTLLQEQIESNLTTRTMQSLKTRRWGYRRDPLAIAKRNAFAPLALEFFSPLLFGYVKYVQKHSTGSDTTGKSRSELEQTFLAHLLHTLSSFVECSGHAPQTTAMAKCLLEFCWSERANANAEVRRQVLFGLSRVLLVVPPALLQREMGDTLIRQVAPWISHVQQQDPDAGCREAARLLSSLTSVRAASLSII</sequence>
<dbReference type="PANTHER" id="PTHR15830">
    <property type="entry name" value="TELOMERE LENGTH REGULATION PROTEIN TEL2 FAMILY MEMBER"/>
    <property type="match status" value="1"/>
</dbReference>
<evidence type="ECO:0000256" key="2">
    <source>
        <dbReference type="SAM" id="MobiDB-lite"/>
    </source>
</evidence>
<evidence type="ECO:0000259" key="3">
    <source>
        <dbReference type="Pfam" id="PF10193"/>
    </source>
</evidence>
<dbReference type="GO" id="GO:0051879">
    <property type="term" value="F:Hsp90 protein binding"/>
    <property type="evidence" value="ECO:0007669"/>
    <property type="project" value="TreeGrafter"/>
</dbReference>
<dbReference type="InterPro" id="IPR051970">
    <property type="entry name" value="TEL2_Regulation"/>
</dbReference>
<reference evidence="4" key="1">
    <citation type="submission" date="2024-01" db="EMBL/GenBank/DDBJ databases">
        <authorList>
            <person name="Webb A."/>
        </authorList>
    </citation>
    <scope>NUCLEOTIDE SEQUENCE</scope>
    <source>
        <strain evidence="4">Pm1</strain>
    </source>
</reference>
<proteinExistence type="inferred from homology"/>
<organism evidence="4 5">
    <name type="scientific">Peronospora matthiolae</name>
    <dbReference type="NCBI Taxonomy" id="2874970"/>
    <lineage>
        <taxon>Eukaryota</taxon>
        <taxon>Sar</taxon>
        <taxon>Stramenopiles</taxon>
        <taxon>Oomycota</taxon>
        <taxon>Peronosporomycetes</taxon>
        <taxon>Peronosporales</taxon>
        <taxon>Peronosporaceae</taxon>
        <taxon>Peronospora</taxon>
    </lineage>
</organism>
<gene>
    <name evidence="4" type="ORF">PM001_LOCUS29595</name>
</gene>
<feature type="region of interest" description="Disordered" evidence="2">
    <location>
        <begin position="535"/>
        <end position="559"/>
    </location>
</feature>
<comment type="caution">
    <text evidence="4">The sequence shown here is derived from an EMBL/GenBank/DDBJ whole genome shotgun (WGS) entry which is preliminary data.</text>
</comment>
<feature type="compositionally biased region" description="Polar residues" evidence="2">
    <location>
        <begin position="500"/>
        <end position="510"/>
    </location>
</feature>
<evidence type="ECO:0000313" key="5">
    <source>
        <dbReference type="Proteomes" id="UP001162060"/>
    </source>
</evidence>
<dbReference type="GO" id="GO:0042162">
    <property type="term" value="F:telomeric DNA binding"/>
    <property type="evidence" value="ECO:0007669"/>
    <property type="project" value="TreeGrafter"/>
</dbReference>
<comment type="similarity">
    <text evidence="1">Belongs to the TEL2 family.</text>
</comment>
<name>A0AAV1VET6_9STRA</name>
<feature type="compositionally biased region" description="Low complexity" evidence="2">
    <location>
        <begin position="511"/>
        <end position="520"/>
    </location>
</feature>
<feature type="domain" description="Telomere length regulation protein conserved" evidence="3">
    <location>
        <begin position="580"/>
        <end position="688"/>
    </location>
</feature>
<protein>
    <recommendedName>
        <fullName evidence="3">Telomere length regulation protein conserved domain-containing protein</fullName>
    </recommendedName>
</protein>
<feature type="region of interest" description="Disordered" evidence="2">
    <location>
        <begin position="500"/>
        <end position="520"/>
    </location>
</feature>
<dbReference type="InterPro" id="IPR038528">
    <property type="entry name" value="TEL2_C_sf"/>
</dbReference>
<accession>A0AAV1VET6</accession>
<evidence type="ECO:0000313" key="4">
    <source>
        <dbReference type="EMBL" id="CAK7944445.1"/>
    </source>
</evidence>
<dbReference type="EMBL" id="CAKLBY020000308">
    <property type="protein sequence ID" value="CAK7944445.1"/>
    <property type="molecule type" value="Genomic_DNA"/>
</dbReference>
<feature type="compositionally biased region" description="Acidic residues" evidence="2">
    <location>
        <begin position="535"/>
        <end position="558"/>
    </location>
</feature>
<dbReference type="Gene3D" id="1.25.40.720">
    <property type="entry name" value="Telomere length regulation protein 2, C-terminal domain"/>
    <property type="match status" value="2"/>
</dbReference>
<dbReference type="Proteomes" id="UP001162060">
    <property type="component" value="Unassembled WGS sequence"/>
</dbReference>
<dbReference type="GO" id="GO:0005829">
    <property type="term" value="C:cytosol"/>
    <property type="evidence" value="ECO:0007669"/>
    <property type="project" value="TreeGrafter"/>
</dbReference>
<dbReference type="PANTHER" id="PTHR15830:SF10">
    <property type="entry name" value="TELOMERE LENGTH REGULATION PROTEIN TEL2 HOMOLOG"/>
    <property type="match status" value="1"/>
</dbReference>
<dbReference type="GO" id="GO:0051083">
    <property type="term" value="P:'de novo' cotranslational protein folding"/>
    <property type="evidence" value="ECO:0007669"/>
    <property type="project" value="TreeGrafter"/>
</dbReference>
<dbReference type="AlphaFoldDB" id="A0AAV1VET6"/>
<dbReference type="Pfam" id="PF10193">
    <property type="entry name" value="Telomere_reg-2"/>
    <property type="match status" value="1"/>
</dbReference>
<dbReference type="InterPro" id="IPR019337">
    <property type="entry name" value="Telomere_length_regulation_dom"/>
</dbReference>
<evidence type="ECO:0000256" key="1">
    <source>
        <dbReference type="ARBA" id="ARBA00006133"/>
    </source>
</evidence>